<dbReference type="GO" id="GO:0005634">
    <property type="term" value="C:nucleus"/>
    <property type="evidence" value="ECO:0007669"/>
    <property type="project" value="TreeGrafter"/>
</dbReference>
<dbReference type="PANTHER" id="PTHR19303:SF57">
    <property type="entry name" value="HTH CENPB-TYPE DOMAIN-CONTAINING PROTEIN"/>
    <property type="match status" value="1"/>
</dbReference>
<dbReference type="GO" id="GO:0016706">
    <property type="term" value="F:2-oxoglutarate-dependent dioxygenase activity"/>
    <property type="evidence" value="ECO:0007669"/>
    <property type="project" value="UniProtKB-ARBA"/>
</dbReference>
<dbReference type="VEuPathDB" id="FungiDB:H257_13067"/>
<dbReference type="Gene3D" id="3.30.2020.30">
    <property type="match status" value="1"/>
</dbReference>
<dbReference type="Proteomes" id="UP000285430">
    <property type="component" value="Unassembled WGS sequence"/>
</dbReference>
<dbReference type="InterPro" id="IPR006600">
    <property type="entry name" value="HTH_CenpB_DNA-bd_dom"/>
</dbReference>
<dbReference type="SUPFAM" id="SSF46689">
    <property type="entry name" value="Homeodomain-like"/>
    <property type="match status" value="1"/>
</dbReference>
<dbReference type="SMART" id="SM00674">
    <property type="entry name" value="CENPB"/>
    <property type="match status" value="1"/>
</dbReference>
<sequence length="895" mass="99564">MREFSEVFTSENAMVPTKDAMAIHKRAMELTDDQPQRLPKIGRPVSKYGPKKKPRQYKNTVVTYSERLSVIQYYDTCGMQSTLSAFYGNLTMTARETMRKKIYSWLANRDHIETMASSARTASKRCWRPLGAGTTLTAAAEEQLAQWVLDMRKDGVPVTQAMLRVMALEAAIDLGIEDHEFLAGWHWIHGFKRRHGLSLRSRTRIGQDSPDDGVAALEAFSARVRALVLEHDIDLVYNADQTGVNYEYLPTKTLNTAGYNTVWVKCGGKTKECVTAKLLADSNGTKLPLFLVLRTAKSKFEAVVKENLTQRHGFGKTVWQSVEPMQGQNNSQIYGNPTAWWNSTISLAFLKFHFGQRADRATKKVLLLWDDFSAHFTDDVVAYAKEINVLLERIPPRYTWICQPADVAWNRPLKCRLRQNWLDLIRRQLRTAKERGRTFKLQPPSRATVVGWIADAWDDLPSTTIVNGFRKCCLVDGEPVEEVVSGGVVDDTVLSELMAASSIEETIDPDGDICNGDDSVVYAGVATASADKLDIEWTDGLRSSVDLFHLRAWCTCPQCEHSTGQRLLNITDAPLAPRVSSVQGTSIPRTLISIVISHLPTVAPNNAGVHIEWAASGPQTDESPPHATYFSSAAIRKLTSNPTTAASSTPPTLASNAAVSSVDFAALSSDDGVLALCEHIHRDGLAIVRHVPSVPGTVRDVAERIAPISHTHLYGSVFDVVAEHNPVNIAYTSERLKLHLDLAYYESPPGLQLLHALRYDATVQGGTLVTAMFWSPPFEGVPTRIPAEKLPAYYAAYRALDEIIQENVIEFKLKQGELVVFNQRSEGESAFTMDVGRMLHGREAFESKSDGVRHLQGTYVNIDDFLCRFQSLRHQHDKTNTLVVGHTLRVGNQSY</sequence>
<evidence type="ECO:0000313" key="8">
    <source>
        <dbReference type="EMBL" id="RHZ16696.1"/>
    </source>
</evidence>
<dbReference type="InterPro" id="IPR010376">
    <property type="entry name" value="GBBH-like_N"/>
</dbReference>
<keyword evidence="6" id="KW-0238">DNA-binding</keyword>
<reference evidence="8 9" key="1">
    <citation type="submission" date="2018-08" db="EMBL/GenBank/DDBJ databases">
        <title>Aphanomyces genome sequencing and annotation.</title>
        <authorList>
            <person name="Minardi D."/>
            <person name="Oidtmann B."/>
            <person name="Van Der Giezen M."/>
            <person name="Studholme D.J."/>
        </authorList>
    </citation>
    <scope>NUCLEOTIDE SEQUENCE [LARGE SCALE GENOMIC DNA]</scope>
    <source>
        <strain evidence="8 9">Da</strain>
    </source>
</reference>
<keyword evidence="3" id="KW-0479">Metal-binding</keyword>
<evidence type="ECO:0000256" key="3">
    <source>
        <dbReference type="ARBA" id="ARBA00022723"/>
    </source>
</evidence>
<evidence type="ECO:0000256" key="4">
    <source>
        <dbReference type="ARBA" id="ARBA00023002"/>
    </source>
</evidence>
<evidence type="ECO:0000259" key="7">
    <source>
        <dbReference type="PROSITE" id="PS51253"/>
    </source>
</evidence>
<keyword evidence="5" id="KW-0408">Iron</keyword>
<keyword evidence="4" id="KW-0560">Oxidoreductase</keyword>
<evidence type="ECO:0000256" key="6">
    <source>
        <dbReference type="ARBA" id="ARBA00023125"/>
    </source>
</evidence>
<comment type="similarity">
    <text evidence="2">Belongs to the gamma-BBH/TMLD family.</text>
</comment>
<evidence type="ECO:0000313" key="9">
    <source>
        <dbReference type="Proteomes" id="UP000285430"/>
    </source>
</evidence>
<evidence type="ECO:0000256" key="5">
    <source>
        <dbReference type="ARBA" id="ARBA00023004"/>
    </source>
</evidence>
<protein>
    <recommendedName>
        <fullName evidence="7">HTH CENPB-type domain-containing protein</fullName>
    </recommendedName>
</protein>
<dbReference type="GO" id="GO:0003677">
    <property type="term" value="F:DNA binding"/>
    <property type="evidence" value="ECO:0007669"/>
    <property type="project" value="UniProtKB-KW"/>
</dbReference>
<dbReference type="InterPro" id="IPR009057">
    <property type="entry name" value="Homeodomain-like_sf"/>
</dbReference>
<evidence type="ECO:0000256" key="2">
    <source>
        <dbReference type="ARBA" id="ARBA00008654"/>
    </source>
</evidence>
<accession>A0A3R7C6Q2</accession>
<organism evidence="8 9">
    <name type="scientific">Aphanomyces astaci</name>
    <name type="common">Crayfish plague agent</name>
    <dbReference type="NCBI Taxonomy" id="112090"/>
    <lineage>
        <taxon>Eukaryota</taxon>
        <taxon>Sar</taxon>
        <taxon>Stramenopiles</taxon>
        <taxon>Oomycota</taxon>
        <taxon>Saprolegniomycetes</taxon>
        <taxon>Saprolegniales</taxon>
        <taxon>Verrucalvaceae</taxon>
        <taxon>Aphanomyces</taxon>
    </lineage>
</organism>
<proteinExistence type="inferred from homology"/>
<dbReference type="InterPro" id="IPR038492">
    <property type="entry name" value="GBBH-like_N_sf"/>
</dbReference>
<dbReference type="GO" id="GO:0046872">
    <property type="term" value="F:metal ion binding"/>
    <property type="evidence" value="ECO:0007669"/>
    <property type="project" value="UniProtKB-KW"/>
</dbReference>
<dbReference type="Pfam" id="PF03221">
    <property type="entry name" value="HTH_Tnp_Tc5"/>
    <property type="match status" value="1"/>
</dbReference>
<dbReference type="Gene3D" id="1.10.10.60">
    <property type="entry name" value="Homeodomain-like"/>
    <property type="match status" value="1"/>
</dbReference>
<dbReference type="Gene3D" id="3.60.130.10">
    <property type="entry name" value="Clavaminate synthase-like"/>
    <property type="match status" value="2"/>
</dbReference>
<feature type="domain" description="HTH CENPB-type" evidence="7">
    <location>
        <begin position="128"/>
        <end position="201"/>
    </location>
</feature>
<dbReference type="Pfam" id="PF06155">
    <property type="entry name" value="GBBH-like_N"/>
    <property type="match status" value="1"/>
</dbReference>
<comment type="caution">
    <text evidence="8">The sequence shown here is derived from an EMBL/GenBank/DDBJ whole genome shotgun (WGS) entry which is preliminary data.</text>
</comment>
<name>A0A3R7C6Q2_APHAT</name>
<dbReference type="AlphaFoldDB" id="A0A3R7C6Q2"/>
<dbReference type="PANTHER" id="PTHR19303">
    <property type="entry name" value="TRANSPOSON"/>
    <property type="match status" value="1"/>
</dbReference>
<dbReference type="InterPro" id="IPR003819">
    <property type="entry name" value="TauD/TfdA-like"/>
</dbReference>
<dbReference type="EMBL" id="QUTH01003889">
    <property type="protein sequence ID" value="RHZ16696.1"/>
    <property type="molecule type" value="Genomic_DNA"/>
</dbReference>
<dbReference type="Pfam" id="PF03184">
    <property type="entry name" value="DDE_1"/>
    <property type="match status" value="1"/>
</dbReference>
<comment type="cofactor">
    <cofactor evidence="1">
        <name>Fe(2+)</name>
        <dbReference type="ChEBI" id="CHEBI:29033"/>
    </cofactor>
</comment>
<dbReference type="InterPro" id="IPR042098">
    <property type="entry name" value="TauD-like_sf"/>
</dbReference>
<dbReference type="SUPFAM" id="SSF51197">
    <property type="entry name" value="Clavaminate synthase-like"/>
    <property type="match status" value="1"/>
</dbReference>
<dbReference type="Pfam" id="PF02668">
    <property type="entry name" value="TauD"/>
    <property type="match status" value="1"/>
</dbReference>
<dbReference type="InterPro" id="IPR004875">
    <property type="entry name" value="DDE_SF_endonuclease_dom"/>
</dbReference>
<dbReference type="PROSITE" id="PS51253">
    <property type="entry name" value="HTH_CENPB"/>
    <property type="match status" value="1"/>
</dbReference>
<dbReference type="InterPro" id="IPR050863">
    <property type="entry name" value="CenT-Element_Derived"/>
</dbReference>
<evidence type="ECO:0000256" key="1">
    <source>
        <dbReference type="ARBA" id="ARBA00001954"/>
    </source>
</evidence>
<gene>
    <name evidence="8" type="ORF">DYB37_008295</name>
</gene>